<feature type="domain" description="Nicotinate phosphoribosyltransferase C-terminal" evidence="7">
    <location>
        <begin position="3"/>
        <end position="63"/>
    </location>
</feature>
<dbReference type="PANTHER" id="PTHR11098">
    <property type="entry name" value="NICOTINATE PHOSPHORIBOSYLTRANSFERASE"/>
    <property type="match status" value="1"/>
</dbReference>
<keyword evidence="5" id="KW-0662">Pyridine nucleotide biosynthesis</keyword>
<keyword evidence="9" id="KW-1185">Reference proteome</keyword>
<organism evidence="8 9">
    <name type="scientific">Caenorhabditis angaria</name>
    <dbReference type="NCBI Taxonomy" id="860376"/>
    <lineage>
        <taxon>Eukaryota</taxon>
        <taxon>Metazoa</taxon>
        <taxon>Ecdysozoa</taxon>
        <taxon>Nematoda</taxon>
        <taxon>Chromadorea</taxon>
        <taxon>Rhabditida</taxon>
        <taxon>Rhabditina</taxon>
        <taxon>Rhabditomorpha</taxon>
        <taxon>Rhabditoidea</taxon>
        <taxon>Rhabditidae</taxon>
        <taxon>Peloderinae</taxon>
        <taxon>Caenorhabditis</taxon>
    </lineage>
</organism>
<dbReference type="Proteomes" id="UP001152747">
    <property type="component" value="Unassembled WGS sequence"/>
</dbReference>
<dbReference type="GO" id="GO:0034355">
    <property type="term" value="P:NAD+ biosynthetic process via the salvage pathway"/>
    <property type="evidence" value="ECO:0007669"/>
    <property type="project" value="TreeGrafter"/>
</dbReference>
<dbReference type="GO" id="GO:0004516">
    <property type="term" value="F:nicotinate phosphoribosyltransferase activity"/>
    <property type="evidence" value="ECO:0007669"/>
    <property type="project" value="UniProtKB-EC"/>
</dbReference>
<dbReference type="Gene3D" id="3.20.140.10">
    <property type="entry name" value="nicotinate phosphoribosyltransferase"/>
    <property type="match status" value="1"/>
</dbReference>
<evidence type="ECO:0000256" key="3">
    <source>
        <dbReference type="ARBA" id="ARBA00022553"/>
    </source>
</evidence>
<accession>A0A9P1IM36</accession>
<dbReference type="EC" id="6.3.4.21" evidence="2"/>
<keyword evidence="4" id="KW-0436">Ligase</keyword>
<evidence type="ECO:0000256" key="1">
    <source>
        <dbReference type="ARBA" id="ARBA00004952"/>
    </source>
</evidence>
<evidence type="ECO:0000256" key="6">
    <source>
        <dbReference type="ARBA" id="ARBA00048668"/>
    </source>
</evidence>
<keyword evidence="3" id="KW-0597">Phosphoprotein</keyword>
<proteinExistence type="predicted"/>
<dbReference type="EMBL" id="CANHGI010000004">
    <property type="protein sequence ID" value="CAI5448143.1"/>
    <property type="molecule type" value="Genomic_DNA"/>
</dbReference>
<comment type="catalytic activity">
    <reaction evidence="6">
        <text>5-phospho-alpha-D-ribose 1-diphosphate + nicotinate + ATP + H2O = nicotinate beta-D-ribonucleotide + ADP + phosphate + diphosphate</text>
        <dbReference type="Rhea" id="RHEA:36163"/>
        <dbReference type="ChEBI" id="CHEBI:15377"/>
        <dbReference type="ChEBI" id="CHEBI:30616"/>
        <dbReference type="ChEBI" id="CHEBI:32544"/>
        <dbReference type="ChEBI" id="CHEBI:33019"/>
        <dbReference type="ChEBI" id="CHEBI:43474"/>
        <dbReference type="ChEBI" id="CHEBI:57502"/>
        <dbReference type="ChEBI" id="CHEBI:58017"/>
        <dbReference type="ChEBI" id="CHEBI:456216"/>
        <dbReference type="EC" id="6.3.4.21"/>
    </reaction>
</comment>
<dbReference type="SUPFAM" id="SSF51690">
    <property type="entry name" value="Nicotinate/Quinolinate PRTase C-terminal domain-like"/>
    <property type="match status" value="1"/>
</dbReference>
<dbReference type="InterPro" id="IPR007229">
    <property type="entry name" value="Nic_PRibTrfase-Fam"/>
</dbReference>
<evidence type="ECO:0000256" key="5">
    <source>
        <dbReference type="ARBA" id="ARBA00022642"/>
    </source>
</evidence>
<dbReference type="InterPro" id="IPR041619">
    <property type="entry name" value="NAPRTase_C"/>
</dbReference>
<evidence type="ECO:0000313" key="8">
    <source>
        <dbReference type="EMBL" id="CAI5448143.1"/>
    </source>
</evidence>
<comment type="pathway">
    <text evidence="1">Cofactor biosynthesis; NAD(+) biosynthesis; nicotinate D-ribonucleotide from nicotinate: step 1/1.</text>
</comment>
<dbReference type="OrthoDB" id="193380at2759"/>
<evidence type="ECO:0000256" key="4">
    <source>
        <dbReference type="ARBA" id="ARBA00022598"/>
    </source>
</evidence>
<dbReference type="AlphaFoldDB" id="A0A9P1IM36"/>
<evidence type="ECO:0000313" key="9">
    <source>
        <dbReference type="Proteomes" id="UP001152747"/>
    </source>
</evidence>
<reference evidence="8" key="1">
    <citation type="submission" date="2022-11" db="EMBL/GenBank/DDBJ databases">
        <authorList>
            <person name="Kikuchi T."/>
        </authorList>
    </citation>
    <scope>NUCLEOTIDE SEQUENCE</scope>
    <source>
        <strain evidence="8">PS1010</strain>
    </source>
</reference>
<dbReference type="InterPro" id="IPR036068">
    <property type="entry name" value="Nicotinate_pribotase-like_C"/>
</dbReference>
<protein>
    <recommendedName>
        <fullName evidence="2">nicotinate phosphoribosyltransferase</fullName>
        <ecNumber evidence="2">6.3.4.21</ecNumber>
    </recommendedName>
</protein>
<gene>
    <name evidence="8" type="ORF">CAMP_LOCUS10780</name>
</gene>
<comment type="caution">
    <text evidence="8">The sequence shown here is derived from an EMBL/GenBank/DDBJ whole genome shotgun (WGS) entry which is preliminary data.</text>
</comment>
<dbReference type="PANTHER" id="PTHR11098:SF1">
    <property type="entry name" value="NICOTINATE PHOSPHORIBOSYLTRANSFERASE"/>
    <property type="match status" value="1"/>
</dbReference>
<sequence length="78" mass="9285">MASRVEQLHNVYWENGVLTQELPKLDQIKKHVKESIKSLRQDHRRYLNPTPYKVSVSEQLYNFLHSLWLKNAPIGQLE</sequence>
<evidence type="ECO:0000256" key="2">
    <source>
        <dbReference type="ARBA" id="ARBA00013236"/>
    </source>
</evidence>
<dbReference type="GO" id="GO:0005829">
    <property type="term" value="C:cytosol"/>
    <property type="evidence" value="ECO:0007669"/>
    <property type="project" value="TreeGrafter"/>
</dbReference>
<name>A0A9P1IM36_9PELO</name>
<evidence type="ECO:0000259" key="7">
    <source>
        <dbReference type="Pfam" id="PF17956"/>
    </source>
</evidence>
<dbReference type="Pfam" id="PF17956">
    <property type="entry name" value="NAPRTase_C"/>
    <property type="match status" value="1"/>
</dbReference>